<evidence type="ECO:0000313" key="3">
    <source>
        <dbReference type="Proteomes" id="UP001300745"/>
    </source>
</evidence>
<dbReference type="Proteomes" id="UP001300745">
    <property type="component" value="Unassembled WGS sequence"/>
</dbReference>
<dbReference type="RefSeq" id="WP_265997872.1">
    <property type="nucleotide sequence ID" value="NZ_JAPJDN010000012.1"/>
</dbReference>
<keyword evidence="3" id="KW-1185">Reference proteome</keyword>
<name>A0ABT3SH46_9MYCO</name>
<feature type="transmembrane region" description="Helical" evidence="1">
    <location>
        <begin position="28"/>
        <end position="46"/>
    </location>
</feature>
<gene>
    <name evidence="2" type="ORF">ORI27_15930</name>
</gene>
<evidence type="ECO:0000313" key="2">
    <source>
        <dbReference type="EMBL" id="MCX2938197.1"/>
    </source>
</evidence>
<protein>
    <submittedName>
        <fullName evidence="2">Uncharacterized protein</fullName>
    </submittedName>
</protein>
<sequence>MKVLLAAAGLVFAMMCFALVVIVEVLARLLPVLILAALLWGGWRIWRARRTRPATTPVPLLAAPFPAPIPVAMPQPAPIAPPIADPDVYLVAGDHLGMRPPRTPLQTPEATDVQGRLLVPRPHSRVR</sequence>
<organism evidence="2 3">
    <name type="scientific">Mycobacterium pinniadriaticum</name>
    <dbReference type="NCBI Taxonomy" id="2994102"/>
    <lineage>
        <taxon>Bacteria</taxon>
        <taxon>Bacillati</taxon>
        <taxon>Actinomycetota</taxon>
        <taxon>Actinomycetes</taxon>
        <taxon>Mycobacteriales</taxon>
        <taxon>Mycobacteriaceae</taxon>
        <taxon>Mycobacterium</taxon>
    </lineage>
</organism>
<keyword evidence="1" id="KW-0472">Membrane</keyword>
<evidence type="ECO:0000256" key="1">
    <source>
        <dbReference type="SAM" id="Phobius"/>
    </source>
</evidence>
<proteinExistence type="predicted"/>
<keyword evidence="1" id="KW-1133">Transmembrane helix</keyword>
<accession>A0ABT3SH46</accession>
<dbReference type="EMBL" id="JAPJDO010000012">
    <property type="protein sequence ID" value="MCX2938197.1"/>
    <property type="molecule type" value="Genomic_DNA"/>
</dbReference>
<keyword evidence="1" id="KW-0812">Transmembrane</keyword>
<reference evidence="2 3" key="1">
    <citation type="submission" date="2022-11" db="EMBL/GenBank/DDBJ databases">
        <title>Mycobacterium sp. nov.</title>
        <authorList>
            <person name="Papic B."/>
            <person name="Spicic S."/>
            <person name="Duvnjak S."/>
        </authorList>
    </citation>
    <scope>NUCLEOTIDE SEQUENCE [LARGE SCALE GENOMIC DNA]</scope>
    <source>
        <strain evidence="2 3">CVI_P4</strain>
    </source>
</reference>
<comment type="caution">
    <text evidence="2">The sequence shown here is derived from an EMBL/GenBank/DDBJ whole genome shotgun (WGS) entry which is preliminary data.</text>
</comment>